<dbReference type="GO" id="GO:0003697">
    <property type="term" value="F:single-stranded DNA binding"/>
    <property type="evidence" value="ECO:0007669"/>
    <property type="project" value="InterPro"/>
</dbReference>
<evidence type="ECO:0000256" key="3">
    <source>
        <dbReference type="ARBA" id="ARBA00022763"/>
    </source>
</evidence>
<dbReference type="GO" id="GO:0008233">
    <property type="term" value="F:peptidase activity"/>
    <property type="evidence" value="ECO:0007669"/>
    <property type="project" value="UniProtKB-KW"/>
</dbReference>
<feature type="region of interest" description="Disordered" evidence="8">
    <location>
        <begin position="353"/>
        <end position="400"/>
    </location>
</feature>
<dbReference type="AlphaFoldDB" id="A0A078AAX1"/>
<feature type="compositionally biased region" description="Basic and acidic residues" evidence="8">
    <location>
        <begin position="315"/>
        <end position="325"/>
    </location>
</feature>
<dbReference type="EMBL" id="CCKQ01007961">
    <property type="protein sequence ID" value="CDW79400.1"/>
    <property type="molecule type" value="Genomic_DNA"/>
</dbReference>
<keyword evidence="4" id="KW-0378">Hydrolase</keyword>
<dbReference type="GO" id="GO:0106300">
    <property type="term" value="P:protein-DNA covalent cross-linking repair"/>
    <property type="evidence" value="ECO:0007669"/>
    <property type="project" value="InterPro"/>
</dbReference>
<feature type="compositionally biased region" description="Basic and acidic residues" evidence="8">
    <location>
        <begin position="353"/>
        <end position="372"/>
    </location>
</feature>
<dbReference type="InterPro" id="IPR003738">
    <property type="entry name" value="SRAP"/>
</dbReference>
<keyword evidence="6" id="KW-0238">DNA-binding</keyword>
<dbReference type="Gene3D" id="3.90.1680.10">
    <property type="entry name" value="SOS response associated peptidase-like"/>
    <property type="match status" value="1"/>
</dbReference>
<evidence type="ECO:0000256" key="2">
    <source>
        <dbReference type="ARBA" id="ARBA00022670"/>
    </source>
</evidence>
<keyword evidence="7" id="KW-0456">Lyase</keyword>
<dbReference type="Pfam" id="PF02586">
    <property type="entry name" value="SRAP"/>
    <property type="match status" value="1"/>
</dbReference>
<keyword evidence="5" id="KW-0190">Covalent protein-DNA linkage</keyword>
<dbReference type="GO" id="GO:0016829">
    <property type="term" value="F:lyase activity"/>
    <property type="evidence" value="ECO:0007669"/>
    <property type="project" value="UniProtKB-KW"/>
</dbReference>
<evidence type="ECO:0000256" key="7">
    <source>
        <dbReference type="ARBA" id="ARBA00023239"/>
    </source>
</evidence>
<feature type="compositionally biased region" description="Acidic residues" evidence="8">
    <location>
        <begin position="52"/>
        <end position="62"/>
    </location>
</feature>
<evidence type="ECO:0000313" key="9">
    <source>
        <dbReference type="EMBL" id="CDW79400.1"/>
    </source>
</evidence>
<organism evidence="9 10">
    <name type="scientific">Stylonychia lemnae</name>
    <name type="common">Ciliate</name>
    <dbReference type="NCBI Taxonomy" id="5949"/>
    <lineage>
        <taxon>Eukaryota</taxon>
        <taxon>Sar</taxon>
        <taxon>Alveolata</taxon>
        <taxon>Ciliophora</taxon>
        <taxon>Intramacronucleata</taxon>
        <taxon>Spirotrichea</taxon>
        <taxon>Stichotrichia</taxon>
        <taxon>Sporadotrichida</taxon>
        <taxon>Oxytrichidae</taxon>
        <taxon>Stylonychinae</taxon>
        <taxon>Stylonychia</taxon>
    </lineage>
</organism>
<dbReference type="SUPFAM" id="SSF143081">
    <property type="entry name" value="BB1717-like"/>
    <property type="match status" value="1"/>
</dbReference>
<dbReference type="Proteomes" id="UP000039865">
    <property type="component" value="Unassembled WGS sequence"/>
</dbReference>
<evidence type="ECO:0000313" key="10">
    <source>
        <dbReference type="Proteomes" id="UP000039865"/>
    </source>
</evidence>
<feature type="region of interest" description="Disordered" evidence="8">
    <location>
        <begin position="273"/>
        <end position="325"/>
    </location>
</feature>
<dbReference type="PANTHER" id="PTHR13604:SF0">
    <property type="entry name" value="ABASIC SITE PROCESSING PROTEIN HMCES"/>
    <property type="match status" value="1"/>
</dbReference>
<reference evidence="9 10" key="1">
    <citation type="submission" date="2014-06" db="EMBL/GenBank/DDBJ databases">
        <authorList>
            <person name="Swart Estienne"/>
        </authorList>
    </citation>
    <scope>NUCLEOTIDE SEQUENCE [LARGE SCALE GENOMIC DNA]</scope>
    <source>
        <strain evidence="9 10">130c</strain>
    </source>
</reference>
<evidence type="ECO:0000256" key="5">
    <source>
        <dbReference type="ARBA" id="ARBA00023124"/>
    </source>
</evidence>
<dbReference type="InParanoid" id="A0A078AAX1"/>
<evidence type="ECO:0000256" key="8">
    <source>
        <dbReference type="SAM" id="MobiDB-lite"/>
    </source>
</evidence>
<feature type="compositionally biased region" description="Basic and acidic residues" evidence="8">
    <location>
        <begin position="293"/>
        <end position="302"/>
    </location>
</feature>
<feature type="compositionally biased region" description="Basic residues" evidence="8">
    <location>
        <begin position="32"/>
        <end position="45"/>
    </location>
</feature>
<dbReference type="OrthoDB" id="2111841at2759"/>
<dbReference type="InterPro" id="IPR036590">
    <property type="entry name" value="SRAP-like"/>
</dbReference>
<sequence>MEFRNQEKYRKSYNSGPMRFLPLAYNLSAPKCKNHKQKPQTRKTAKSQSENSNEEEKEEIEELKETQNNESNSTCGVIIEAMQWGMHRPGTTDLVINGRFEELINKPMFRGLLDRKRCVLMVNGYYEWDESNSSKIRPFMIQNEKEGDYLYLACLYNNAFTEKIGDEYNHFVVLTVGASDNIKHIHDRRPVFLDDYTKELWLDPSVSFKKCFEEIMKSKSYEGLKFFEVGDIVNSIKYDNEDCILPKKDYEEKLHSKGLGKYFGKTYKTATNTQPTQQTQDQTQPQSITTQKNLEEEKEIKIINDPQTSKRKLSKHNDFEEEVKGDIGNQERLQFQNIMDEFRKRTVREVNENIRKSQEEQKVKESDKSDNKGKRKSKNKKSIDEDPRQKRLEFFAKKQQ</sequence>
<protein>
    <submittedName>
        <fullName evidence="9">Uncharacterized protein</fullName>
    </submittedName>
</protein>
<keyword evidence="10" id="KW-1185">Reference proteome</keyword>
<dbReference type="PANTHER" id="PTHR13604">
    <property type="entry name" value="DC12-RELATED"/>
    <property type="match status" value="1"/>
</dbReference>
<comment type="similarity">
    <text evidence="1">Belongs to the SOS response-associated peptidase family.</text>
</comment>
<gene>
    <name evidence="9" type="primary">Contig7246.g7750</name>
    <name evidence="9" type="ORF">STYLEM_8388</name>
</gene>
<feature type="compositionally biased region" description="Basic and acidic residues" evidence="8">
    <location>
        <begin position="381"/>
        <end position="400"/>
    </location>
</feature>
<name>A0A078AAX1_STYLE</name>
<evidence type="ECO:0000256" key="4">
    <source>
        <dbReference type="ARBA" id="ARBA00022801"/>
    </source>
</evidence>
<dbReference type="GO" id="GO:0006508">
    <property type="term" value="P:proteolysis"/>
    <property type="evidence" value="ECO:0007669"/>
    <property type="project" value="UniProtKB-KW"/>
</dbReference>
<feature type="compositionally biased region" description="Low complexity" evidence="8">
    <location>
        <begin position="273"/>
        <end position="291"/>
    </location>
</feature>
<accession>A0A078AAX1</accession>
<keyword evidence="3" id="KW-0227">DNA damage</keyword>
<feature type="region of interest" description="Disordered" evidence="8">
    <location>
        <begin position="31"/>
        <end position="69"/>
    </location>
</feature>
<evidence type="ECO:0000256" key="6">
    <source>
        <dbReference type="ARBA" id="ARBA00023125"/>
    </source>
</evidence>
<keyword evidence="2" id="KW-0645">Protease</keyword>
<dbReference type="OMA" id="EMHEKHT"/>
<proteinExistence type="inferred from homology"/>
<evidence type="ECO:0000256" key="1">
    <source>
        <dbReference type="ARBA" id="ARBA00008136"/>
    </source>
</evidence>